<keyword evidence="1" id="KW-0812">Transmembrane</keyword>
<proteinExistence type="predicted"/>
<keyword evidence="1" id="KW-0472">Membrane</keyword>
<keyword evidence="3" id="KW-1185">Reference proteome</keyword>
<evidence type="ECO:0000313" key="3">
    <source>
        <dbReference type="Proteomes" id="UP000564644"/>
    </source>
</evidence>
<dbReference type="AlphaFoldDB" id="A0A7X0SQR6"/>
<feature type="transmembrane region" description="Helical" evidence="1">
    <location>
        <begin position="45"/>
        <end position="63"/>
    </location>
</feature>
<accession>A0A7X0SQR6</accession>
<dbReference type="EMBL" id="JACJVO010000018">
    <property type="protein sequence ID" value="MBB6732183.1"/>
    <property type="molecule type" value="Genomic_DNA"/>
</dbReference>
<dbReference type="Proteomes" id="UP000564644">
    <property type="component" value="Unassembled WGS sequence"/>
</dbReference>
<evidence type="ECO:0008006" key="4">
    <source>
        <dbReference type="Google" id="ProtNLM"/>
    </source>
</evidence>
<protein>
    <recommendedName>
        <fullName evidence="4">DUF2759 domain-containing protein</fullName>
    </recommendedName>
</protein>
<evidence type="ECO:0000313" key="2">
    <source>
        <dbReference type="EMBL" id="MBB6732183.1"/>
    </source>
</evidence>
<organism evidence="2 3">
    <name type="scientific">Cohnella zeiphila</name>
    <dbReference type="NCBI Taxonomy" id="2761120"/>
    <lineage>
        <taxon>Bacteria</taxon>
        <taxon>Bacillati</taxon>
        <taxon>Bacillota</taxon>
        <taxon>Bacilli</taxon>
        <taxon>Bacillales</taxon>
        <taxon>Paenibacillaceae</taxon>
        <taxon>Cohnella</taxon>
    </lineage>
</organism>
<reference evidence="2 3" key="1">
    <citation type="submission" date="2020-08" db="EMBL/GenBank/DDBJ databases">
        <title>Cohnella phylogeny.</title>
        <authorList>
            <person name="Dunlap C."/>
        </authorList>
    </citation>
    <scope>NUCLEOTIDE SEQUENCE [LARGE SCALE GENOMIC DNA]</scope>
    <source>
        <strain evidence="2 3">CBP 2801</strain>
    </source>
</reference>
<keyword evidence="1" id="KW-1133">Transmembrane helix</keyword>
<sequence>MFLADNAAEGSTSLFTPFDVFMVIFTVVIAIGFFRLLVSRDKKNIFALGFTLVALVIFLVADVKMVSGW</sequence>
<dbReference type="RefSeq" id="WP_185129857.1">
    <property type="nucleotide sequence ID" value="NZ_JACJVO010000018.1"/>
</dbReference>
<evidence type="ECO:0000256" key="1">
    <source>
        <dbReference type="SAM" id="Phobius"/>
    </source>
</evidence>
<comment type="caution">
    <text evidence="2">The sequence shown here is derived from an EMBL/GenBank/DDBJ whole genome shotgun (WGS) entry which is preliminary data.</text>
</comment>
<gene>
    <name evidence="2" type="ORF">H7C18_14775</name>
</gene>
<feature type="transmembrane region" description="Helical" evidence="1">
    <location>
        <begin position="20"/>
        <end position="38"/>
    </location>
</feature>
<name>A0A7X0SQR6_9BACL</name>